<sequence>MSCKTATLGRGHIRREHVLNPITALAFYRSSTDGKQYVLAGEDTDIKIYDVQTSRFCGQLPVFRAQSIHGIAAPSEDASQQHRLILIWGGHSIKVIPGDTLDSLISNDNGGLNLDRGVVEARAPDWIFDGRVSPYGDGRIVLLTAHNEVILAHVNDSRDMLVFDNTRSPSRPILYSGNFFWASKDCVLVAAGTVFGEILVWKCHLDESPEGNQNSKVLFVFTGHEGSIFGVHISPEIQTAKGETLRLLASCSDDRTIRVWNITEKQEHVRQEYETHISDARETGFGKNVEVTADNDGSARCMATVMGHISRIWQVEFPQVQALSQVSDVVELYSFGEDATAQKWHLCLGPTAKLTHQSTFSNHSGKHIWSHATASTTSGELLVATGGADGKIALIGAGLRHFSSVASSDDQSSTDDAIDRGKAVSWSLADVTQSYQRTISLERGSDDIPKSQVTAPQSAKPKNAREGFNRYTFVSDKRLLAATNSGRVFAGTFEDTGTMTWAELNLPDEIGQIVFSHALLGTSGANPMAFIGTTSGDIYYFDELGAPSLQLLTKIDGKVAQIFCLSDATKSHVKEGGEAPGQNDSPVVAHGGSRLEILVTTLRSTQAAIVQVNTDDLTTKQLEVTLEPGFMVTAAAFSQGYLVIGSRKGTVAVFHKLGDDKYSLLFTFVVQINEAITSILPLRSRGDQSHNYVLSTCRDGKYRIHEIITAGRGQTAAAASAVLLHEAQPPFVSSIEGAWFSDSGGDGTDTKTTTKTTKTRDLMLCGFRSHNLVVWNETHRHEVATVDCGGASRSYAWTPRAGLAGGFRFVFTKAGHMRVFSQARDPHATLKSGGHGREIKTVSVSGSGRLVATAAEDTVIRIWEYVKEGEDSDGIGIGNGQKRLRCVAALEKHAAGIQALKWHGDEHLFSSAGNEEFFVWKISRLDSDDFAGLAVVCEAVFPDRTEVGDARITDFDVAYDASDGLRISMALSNSTLQTYAYTKEAGFRLLGRSAYTGACLTQIRHLGDIYVLTAATDGHLAIYAITGQDADISGDESTAASTDVKPIVTKLHQNTIKSLDVQQITSAAGSSECIVVTGGDDNALGFMHVELSSSPTGDSDVAIKSKSIVRSAHAAAITGVALASLDEKNKEGNVLVVTSSNDQRIRIWRLGGWQQKQPRAQLLDERYSSVADAGNLEVFEDIDQVQGEDDSECRDGDKRGERAKEDQRRKRKVVVVGVGIEIWELGI</sequence>
<dbReference type="Proteomes" id="UP001497680">
    <property type="component" value="Unassembled WGS sequence"/>
</dbReference>
<organism evidence="1 2">
    <name type="scientific">Hypoxylon rubiginosum</name>
    <dbReference type="NCBI Taxonomy" id="110542"/>
    <lineage>
        <taxon>Eukaryota</taxon>
        <taxon>Fungi</taxon>
        <taxon>Dikarya</taxon>
        <taxon>Ascomycota</taxon>
        <taxon>Pezizomycotina</taxon>
        <taxon>Sordariomycetes</taxon>
        <taxon>Xylariomycetidae</taxon>
        <taxon>Xylariales</taxon>
        <taxon>Hypoxylaceae</taxon>
        <taxon>Hypoxylon</taxon>
    </lineage>
</organism>
<name>A0ACC0D5W2_9PEZI</name>
<dbReference type="EMBL" id="MU394303">
    <property type="protein sequence ID" value="KAI6088119.1"/>
    <property type="molecule type" value="Genomic_DNA"/>
</dbReference>
<accession>A0ACC0D5W2</accession>
<gene>
    <name evidence="1" type="ORF">F4821DRAFT_234588</name>
</gene>
<comment type="caution">
    <text evidence="1">The sequence shown here is derived from an EMBL/GenBank/DDBJ whole genome shotgun (WGS) entry which is preliminary data.</text>
</comment>
<keyword evidence="2" id="KW-1185">Reference proteome</keyword>
<proteinExistence type="predicted"/>
<reference evidence="1 2" key="1">
    <citation type="journal article" date="2022" name="New Phytol.">
        <title>Ecological generalism drives hyperdiversity of secondary metabolite gene clusters in xylarialean endophytes.</title>
        <authorList>
            <person name="Franco M.E.E."/>
            <person name="Wisecaver J.H."/>
            <person name="Arnold A.E."/>
            <person name="Ju Y.M."/>
            <person name="Slot J.C."/>
            <person name="Ahrendt S."/>
            <person name="Moore L.P."/>
            <person name="Eastman K.E."/>
            <person name="Scott K."/>
            <person name="Konkel Z."/>
            <person name="Mondo S.J."/>
            <person name="Kuo A."/>
            <person name="Hayes R.D."/>
            <person name="Haridas S."/>
            <person name="Andreopoulos B."/>
            <person name="Riley R."/>
            <person name="LaButti K."/>
            <person name="Pangilinan J."/>
            <person name="Lipzen A."/>
            <person name="Amirebrahimi M."/>
            <person name="Yan J."/>
            <person name="Adam C."/>
            <person name="Keymanesh K."/>
            <person name="Ng V."/>
            <person name="Louie K."/>
            <person name="Northen T."/>
            <person name="Drula E."/>
            <person name="Henrissat B."/>
            <person name="Hsieh H.M."/>
            <person name="Youens-Clark K."/>
            <person name="Lutzoni F."/>
            <person name="Miadlikowska J."/>
            <person name="Eastwood D.C."/>
            <person name="Hamelin R.C."/>
            <person name="Grigoriev I.V."/>
            <person name="U'Ren J.M."/>
        </authorList>
    </citation>
    <scope>NUCLEOTIDE SEQUENCE [LARGE SCALE GENOMIC DNA]</scope>
    <source>
        <strain evidence="1 2">ER1909</strain>
    </source>
</reference>
<evidence type="ECO:0000313" key="1">
    <source>
        <dbReference type="EMBL" id="KAI6088119.1"/>
    </source>
</evidence>
<protein>
    <submittedName>
        <fullName evidence="1">WD40 repeat-like protein</fullName>
    </submittedName>
</protein>
<evidence type="ECO:0000313" key="2">
    <source>
        <dbReference type="Proteomes" id="UP001497680"/>
    </source>
</evidence>